<dbReference type="InterPro" id="IPR027558">
    <property type="entry name" value="Pre_pil_HX9DG_C"/>
</dbReference>
<dbReference type="RefSeq" id="WP_148594606.1">
    <property type="nucleotide sequence ID" value="NZ_CP042997.1"/>
</dbReference>
<dbReference type="Pfam" id="PF07596">
    <property type="entry name" value="SBP_bac_10"/>
    <property type="match status" value="1"/>
</dbReference>
<dbReference type="InterPro" id="IPR011453">
    <property type="entry name" value="DUF1559"/>
</dbReference>
<sequence>MRFLARLRASRRAFTLIELLVVIAIIAVLIALLLPAVQAAREAARRIQCVNNLKQMGLAMHNYLSVHNTFPKGGTGGAVTTATVNTPAANKTRIQSWGTAILAYMEESPVYNAVNQSKWYIEPENSTAAQTRIRAYLCPSDPNLDQDRPDGDMPASTVLFARNDYAGNWGERSLRCHPATNCPNNYSSGGEGRGVIMMLNEPNIPLTQVTDGLTYTVVLGEGPMAIHGIWMGHKNLFDQSAPLNARYSSSPTGTYPSCLVVKGDPRDGQLGCDFGQEFDSYHPGGANFGMADGSVRFLKQTMDVRTFAAYLSRRGGEIISADAE</sequence>
<dbReference type="Gene3D" id="3.30.700.10">
    <property type="entry name" value="Glycoprotein, Type 4 Pilin"/>
    <property type="match status" value="1"/>
</dbReference>
<dbReference type="AlphaFoldDB" id="A0A5B9W229"/>
<dbReference type="InterPro" id="IPR045584">
    <property type="entry name" value="Pilin-like"/>
</dbReference>
<dbReference type="Pfam" id="PF07963">
    <property type="entry name" value="N_methyl"/>
    <property type="match status" value="1"/>
</dbReference>
<organism evidence="2 3">
    <name type="scientific">Aquisphaera giovannonii</name>
    <dbReference type="NCBI Taxonomy" id="406548"/>
    <lineage>
        <taxon>Bacteria</taxon>
        <taxon>Pseudomonadati</taxon>
        <taxon>Planctomycetota</taxon>
        <taxon>Planctomycetia</taxon>
        <taxon>Isosphaerales</taxon>
        <taxon>Isosphaeraceae</taxon>
        <taxon>Aquisphaera</taxon>
    </lineage>
</organism>
<proteinExistence type="predicted"/>
<feature type="domain" description="DUF1559" evidence="1">
    <location>
        <begin position="38"/>
        <end position="304"/>
    </location>
</feature>
<dbReference type="InterPro" id="IPR012902">
    <property type="entry name" value="N_methyl_site"/>
</dbReference>
<dbReference type="Proteomes" id="UP000324233">
    <property type="component" value="Chromosome"/>
</dbReference>
<dbReference type="PANTHER" id="PTHR30093:SF2">
    <property type="entry name" value="TYPE II SECRETION SYSTEM PROTEIN H"/>
    <property type="match status" value="1"/>
</dbReference>
<dbReference type="PANTHER" id="PTHR30093">
    <property type="entry name" value="GENERAL SECRETION PATHWAY PROTEIN G"/>
    <property type="match status" value="1"/>
</dbReference>
<evidence type="ECO:0000259" key="1">
    <source>
        <dbReference type="Pfam" id="PF07596"/>
    </source>
</evidence>
<evidence type="ECO:0000313" key="2">
    <source>
        <dbReference type="EMBL" id="QEH34722.1"/>
    </source>
</evidence>
<dbReference type="OrthoDB" id="242858at2"/>
<dbReference type="EMBL" id="CP042997">
    <property type="protein sequence ID" value="QEH34722.1"/>
    <property type="molecule type" value="Genomic_DNA"/>
</dbReference>
<keyword evidence="3" id="KW-1185">Reference proteome</keyword>
<dbReference type="NCBIfam" id="TIGR04294">
    <property type="entry name" value="pre_pil_HX9DG"/>
    <property type="match status" value="1"/>
</dbReference>
<reference evidence="2 3" key="1">
    <citation type="submission" date="2019-08" db="EMBL/GenBank/DDBJ databases">
        <title>Deep-cultivation of Planctomycetes and their phenomic and genomic characterization uncovers novel biology.</title>
        <authorList>
            <person name="Wiegand S."/>
            <person name="Jogler M."/>
            <person name="Boedeker C."/>
            <person name="Pinto D."/>
            <person name="Vollmers J."/>
            <person name="Rivas-Marin E."/>
            <person name="Kohn T."/>
            <person name="Peeters S.H."/>
            <person name="Heuer A."/>
            <person name="Rast P."/>
            <person name="Oberbeckmann S."/>
            <person name="Bunk B."/>
            <person name="Jeske O."/>
            <person name="Meyerdierks A."/>
            <person name="Storesund J.E."/>
            <person name="Kallscheuer N."/>
            <person name="Luecker S."/>
            <person name="Lage O.M."/>
            <person name="Pohl T."/>
            <person name="Merkel B.J."/>
            <person name="Hornburger P."/>
            <person name="Mueller R.-W."/>
            <person name="Bruemmer F."/>
            <person name="Labrenz M."/>
            <person name="Spormann A.M."/>
            <person name="Op den Camp H."/>
            <person name="Overmann J."/>
            <person name="Amann R."/>
            <person name="Jetten M.S.M."/>
            <person name="Mascher T."/>
            <person name="Medema M.H."/>
            <person name="Devos D.P."/>
            <person name="Kaster A.-K."/>
            <person name="Ovreas L."/>
            <person name="Rohde M."/>
            <person name="Galperin M.Y."/>
            <person name="Jogler C."/>
        </authorList>
    </citation>
    <scope>NUCLEOTIDE SEQUENCE [LARGE SCALE GENOMIC DNA]</scope>
    <source>
        <strain evidence="2 3">OJF2</strain>
    </source>
</reference>
<protein>
    <recommendedName>
        <fullName evidence="1">DUF1559 domain-containing protein</fullName>
    </recommendedName>
</protein>
<dbReference type="NCBIfam" id="TIGR02532">
    <property type="entry name" value="IV_pilin_GFxxxE"/>
    <property type="match status" value="1"/>
</dbReference>
<dbReference type="SUPFAM" id="SSF54523">
    <property type="entry name" value="Pili subunits"/>
    <property type="match status" value="1"/>
</dbReference>
<gene>
    <name evidence="2" type="ORF">OJF2_32640</name>
</gene>
<dbReference type="KEGG" id="agv:OJF2_32640"/>
<accession>A0A5B9W229</accession>
<evidence type="ECO:0000313" key="3">
    <source>
        <dbReference type="Proteomes" id="UP000324233"/>
    </source>
</evidence>
<name>A0A5B9W229_9BACT</name>